<comment type="caution">
    <text evidence="2">The sequence shown here is derived from an EMBL/GenBank/DDBJ whole genome shotgun (WGS) entry which is preliminary data.</text>
</comment>
<evidence type="ECO:0000256" key="1">
    <source>
        <dbReference type="SAM" id="SignalP"/>
    </source>
</evidence>
<reference evidence="2 3" key="1">
    <citation type="journal article" date="2017" name="Mol. Plant">
        <title>The Genome of Medicinal Plant Macleaya cordata Provides New Insights into Benzylisoquinoline Alkaloids Metabolism.</title>
        <authorList>
            <person name="Liu X."/>
            <person name="Liu Y."/>
            <person name="Huang P."/>
            <person name="Ma Y."/>
            <person name="Qing Z."/>
            <person name="Tang Q."/>
            <person name="Cao H."/>
            <person name="Cheng P."/>
            <person name="Zheng Y."/>
            <person name="Yuan Z."/>
            <person name="Zhou Y."/>
            <person name="Liu J."/>
            <person name="Tang Z."/>
            <person name="Zhuo Y."/>
            <person name="Zhang Y."/>
            <person name="Yu L."/>
            <person name="Huang J."/>
            <person name="Yang P."/>
            <person name="Peng Q."/>
            <person name="Zhang J."/>
            <person name="Jiang W."/>
            <person name="Zhang Z."/>
            <person name="Lin K."/>
            <person name="Ro D.K."/>
            <person name="Chen X."/>
            <person name="Xiong X."/>
            <person name="Shang Y."/>
            <person name="Huang S."/>
            <person name="Zeng J."/>
        </authorList>
    </citation>
    <scope>NUCLEOTIDE SEQUENCE [LARGE SCALE GENOMIC DNA]</scope>
    <source>
        <strain evidence="3">cv. BLH2017</strain>
        <tissue evidence="2">Root</tissue>
    </source>
</reference>
<evidence type="ECO:0000313" key="2">
    <source>
        <dbReference type="EMBL" id="OVA09869.1"/>
    </source>
</evidence>
<feature type="signal peptide" evidence="1">
    <location>
        <begin position="1"/>
        <end position="20"/>
    </location>
</feature>
<feature type="chain" id="PRO_5013007322" evidence="1">
    <location>
        <begin position="21"/>
        <end position="94"/>
    </location>
</feature>
<dbReference type="EMBL" id="MVGT01002043">
    <property type="protein sequence ID" value="OVA09869.1"/>
    <property type="molecule type" value="Genomic_DNA"/>
</dbReference>
<gene>
    <name evidence="2" type="ORF">BVC80_1751g16</name>
</gene>
<keyword evidence="1" id="KW-0732">Signal</keyword>
<name>A0A200QHE6_MACCD</name>
<proteinExistence type="predicted"/>
<accession>A0A200QHE6</accession>
<dbReference type="AlphaFoldDB" id="A0A200QHE6"/>
<dbReference type="InParanoid" id="A0A200QHE6"/>
<dbReference type="Proteomes" id="UP000195402">
    <property type="component" value="Unassembled WGS sequence"/>
</dbReference>
<sequence length="94" mass="10192">MHLALVVILIASLFGGFLQGQICGYIAIRMIGIWVCKRSLLNRIFHGIFGYGYTWKGRSAIGAMFGGWTLKVQGTLKVVVNNALGSPGSKAYTL</sequence>
<evidence type="ECO:0000313" key="3">
    <source>
        <dbReference type="Proteomes" id="UP000195402"/>
    </source>
</evidence>
<keyword evidence="3" id="KW-1185">Reference proteome</keyword>
<organism evidence="2 3">
    <name type="scientific">Macleaya cordata</name>
    <name type="common">Five-seeded plume-poppy</name>
    <name type="synonym">Bocconia cordata</name>
    <dbReference type="NCBI Taxonomy" id="56857"/>
    <lineage>
        <taxon>Eukaryota</taxon>
        <taxon>Viridiplantae</taxon>
        <taxon>Streptophyta</taxon>
        <taxon>Embryophyta</taxon>
        <taxon>Tracheophyta</taxon>
        <taxon>Spermatophyta</taxon>
        <taxon>Magnoliopsida</taxon>
        <taxon>Ranunculales</taxon>
        <taxon>Papaveraceae</taxon>
        <taxon>Papaveroideae</taxon>
        <taxon>Macleaya</taxon>
    </lineage>
</organism>
<protein>
    <submittedName>
        <fullName evidence="2">Uncharacterized protein</fullName>
    </submittedName>
</protein>